<keyword evidence="1" id="KW-0472">Membrane</keyword>
<feature type="transmembrane region" description="Helical" evidence="1">
    <location>
        <begin position="20"/>
        <end position="41"/>
    </location>
</feature>
<evidence type="ECO:0000256" key="1">
    <source>
        <dbReference type="SAM" id="Phobius"/>
    </source>
</evidence>
<evidence type="ECO:0000313" key="2">
    <source>
        <dbReference type="EMBL" id="KIK51112.1"/>
    </source>
</evidence>
<organism evidence="2 3">
    <name type="scientific">Collybiopsis luxurians FD-317 M1</name>
    <dbReference type="NCBI Taxonomy" id="944289"/>
    <lineage>
        <taxon>Eukaryota</taxon>
        <taxon>Fungi</taxon>
        <taxon>Dikarya</taxon>
        <taxon>Basidiomycota</taxon>
        <taxon>Agaricomycotina</taxon>
        <taxon>Agaricomycetes</taxon>
        <taxon>Agaricomycetidae</taxon>
        <taxon>Agaricales</taxon>
        <taxon>Marasmiineae</taxon>
        <taxon>Omphalotaceae</taxon>
        <taxon>Collybiopsis</taxon>
        <taxon>Collybiopsis luxurians</taxon>
    </lineage>
</organism>
<keyword evidence="3" id="KW-1185">Reference proteome</keyword>
<reference evidence="2 3" key="1">
    <citation type="submission" date="2014-04" db="EMBL/GenBank/DDBJ databases">
        <title>Evolutionary Origins and Diversification of the Mycorrhizal Mutualists.</title>
        <authorList>
            <consortium name="DOE Joint Genome Institute"/>
            <consortium name="Mycorrhizal Genomics Consortium"/>
            <person name="Kohler A."/>
            <person name="Kuo A."/>
            <person name="Nagy L.G."/>
            <person name="Floudas D."/>
            <person name="Copeland A."/>
            <person name="Barry K.W."/>
            <person name="Cichocki N."/>
            <person name="Veneault-Fourrey C."/>
            <person name="LaButti K."/>
            <person name="Lindquist E.A."/>
            <person name="Lipzen A."/>
            <person name="Lundell T."/>
            <person name="Morin E."/>
            <person name="Murat C."/>
            <person name="Riley R."/>
            <person name="Ohm R."/>
            <person name="Sun H."/>
            <person name="Tunlid A."/>
            <person name="Henrissat B."/>
            <person name="Grigoriev I.V."/>
            <person name="Hibbett D.S."/>
            <person name="Martin F."/>
        </authorList>
    </citation>
    <scope>NUCLEOTIDE SEQUENCE [LARGE SCALE GENOMIC DNA]</scope>
    <source>
        <strain evidence="2 3">FD-317 M1</strain>
    </source>
</reference>
<sequence>MTPEDQAALVALGQGTLVNVIDVVIITVGYGALMLMTYIAIRDLSLKPYKPSKKVFLICWAMLIVFLVVTIYITSFTFDVIGVPAQKLSTSSSTNQETFWSYMGPIVQAVPILIGDFVVVWRAWVLLPEGRHWKILVTAIMIGNIAVNIAYCVSDDIFTLGQIEGFGTSWDWISLLVSLTVNVFMTLFIMWRWW</sequence>
<feature type="transmembrane region" description="Helical" evidence="1">
    <location>
        <begin position="55"/>
        <end position="78"/>
    </location>
</feature>
<dbReference type="EMBL" id="KN834872">
    <property type="protein sequence ID" value="KIK51112.1"/>
    <property type="molecule type" value="Genomic_DNA"/>
</dbReference>
<gene>
    <name evidence="2" type="ORF">GYMLUDRAFT_50739</name>
</gene>
<keyword evidence="1" id="KW-0812">Transmembrane</keyword>
<protein>
    <submittedName>
        <fullName evidence="2">Uncharacterized protein</fullName>
    </submittedName>
</protein>
<evidence type="ECO:0000313" key="3">
    <source>
        <dbReference type="Proteomes" id="UP000053593"/>
    </source>
</evidence>
<feature type="transmembrane region" description="Helical" evidence="1">
    <location>
        <begin position="172"/>
        <end position="191"/>
    </location>
</feature>
<dbReference type="HOGENOM" id="CLU_071641_2_0_1"/>
<feature type="transmembrane region" description="Helical" evidence="1">
    <location>
        <begin position="133"/>
        <end position="152"/>
    </location>
</feature>
<accession>A0A0D0C0J7</accession>
<dbReference type="AlphaFoldDB" id="A0A0D0C0J7"/>
<dbReference type="Proteomes" id="UP000053593">
    <property type="component" value="Unassembled WGS sequence"/>
</dbReference>
<proteinExistence type="predicted"/>
<keyword evidence="1" id="KW-1133">Transmembrane helix</keyword>
<feature type="transmembrane region" description="Helical" evidence="1">
    <location>
        <begin position="98"/>
        <end position="121"/>
    </location>
</feature>
<name>A0A0D0C0J7_9AGAR</name>